<evidence type="ECO:0000313" key="2">
    <source>
        <dbReference type="EMBL" id="CAI9159923.1"/>
    </source>
</evidence>
<sequence>MVLLSPARSCHISTDTKITGLQRDEVTTGLSEVAPRLGQRRPPAPDSFTTRSPRSASRLKSKRRRSPGLAGVVCASLPRSRPGTHPPDDEAGTRFSEQPGGQPQETCPPEPLPG</sequence>
<accession>A0ABN8YEC2</accession>
<dbReference type="EMBL" id="OX459955">
    <property type="protein sequence ID" value="CAI9159923.1"/>
    <property type="molecule type" value="Genomic_DNA"/>
</dbReference>
<evidence type="ECO:0000256" key="1">
    <source>
        <dbReference type="SAM" id="MobiDB-lite"/>
    </source>
</evidence>
<proteinExistence type="predicted"/>
<keyword evidence="3" id="KW-1185">Reference proteome</keyword>
<name>A0ABN8YEC2_RANTA</name>
<evidence type="ECO:0000313" key="3">
    <source>
        <dbReference type="Proteomes" id="UP001176941"/>
    </source>
</evidence>
<feature type="region of interest" description="Disordered" evidence="1">
    <location>
        <begin position="30"/>
        <end position="114"/>
    </location>
</feature>
<gene>
    <name evidence="2" type="ORF">MRATA1EN1_LOCUS8885</name>
</gene>
<protein>
    <submittedName>
        <fullName evidence="2">Uncharacterized protein</fullName>
    </submittedName>
</protein>
<reference evidence="2" key="1">
    <citation type="submission" date="2023-04" db="EMBL/GenBank/DDBJ databases">
        <authorList>
            <consortium name="ELIXIR-Norway"/>
        </authorList>
    </citation>
    <scope>NUCLEOTIDE SEQUENCE [LARGE SCALE GENOMIC DNA]</scope>
</reference>
<dbReference type="Proteomes" id="UP001176941">
    <property type="component" value="Chromosome 19"/>
</dbReference>
<organism evidence="2 3">
    <name type="scientific">Rangifer tarandus platyrhynchus</name>
    <name type="common">Svalbard reindeer</name>
    <dbReference type="NCBI Taxonomy" id="3082113"/>
    <lineage>
        <taxon>Eukaryota</taxon>
        <taxon>Metazoa</taxon>
        <taxon>Chordata</taxon>
        <taxon>Craniata</taxon>
        <taxon>Vertebrata</taxon>
        <taxon>Euteleostomi</taxon>
        <taxon>Mammalia</taxon>
        <taxon>Eutheria</taxon>
        <taxon>Laurasiatheria</taxon>
        <taxon>Artiodactyla</taxon>
        <taxon>Ruminantia</taxon>
        <taxon>Pecora</taxon>
        <taxon>Cervidae</taxon>
        <taxon>Odocoileinae</taxon>
        <taxon>Rangifer</taxon>
    </lineage>
</organism>
<feature type="compositionally biased region" description="Basic residues" evidence="1">
    <location>
        <begin position="57"/>
        <end position="66"/>
    </location>
</feature>
<feature type="compositionally biased region" description="Polar residues" evidence="1">
    <location>
        <begin position="95"/>
        <end position="105"/>
    </location>
</feature>